<keyword evidence="6 8" id="KW-1133">Transmembrane helix</keyword>
<evidence type="ECO:0000313" key="9">
    <source>
        <dbReference type="EMBL" id="MBK1697039.1"/>
    </source>
</evidence>
<evidence type="ECO:0000256" key="2">
    <source>
        <dbReference type="ARBA" id="ARBA00010145"/>
    </source>
</evidence>
<dbReference type="GO" id="GO:0055085">
    <property type="term" value="P:transmembrane transport"/>
    <property type="evidence" value="ECO:0007669"/>
    <property type="project" value="InterPro"/>
</dbReference>
<evidence type="ECO:0000256" key="1">
    <source>
        <dbReference type="ARBA" id="ARBA00004651"/>
    </source>
</evidence>
<comment type="caution">
    <text evidence="9">The sequence shown here is derived from an EMBL/GenBank/DDBJ whole genome shotgun (WGS) entry which is preliminary data.</text>
</comment>
<dbReference type="EMBL" id="NRRE01000020">
    <property type="protein sequence ID" value="MBK1697039.1"/>
    <property type="molecule type" value="Genomic_DNA"/>
</dbReference>
<evidence type="ECO:0000256" key="7">
    <source>
        <dbReference type="ARBA" id="ARBA00023136"/>
    </source>
</evidence>
<comment type="similarity">
    <text evidence="2">Belongs to the auxin efflux carrier (TC 2.A.69) family.</text>
</comment>
<protein>
    <recommendedName>
        <fullName evidence="11">AEC family transporter</fullName>
    </recommendedName>
</protein>
<dbReference type="AlphaFoldDB" id="A0A934QHM6"/>
<dbReference type="Pfam" id="PF03547">
    <property type="entry name" value="Mem_trans"/>
    <property type="match status" value="2"/>
</dbReference>
<name>A0A934QHM6_9PROT</name>
<keyword evidence="5 8" id="KW-0812">Transmembrane</keyword>
<feature type="transmembrane region" description="Helical" evidence="8">
    <location>
        <begin position="63"/>
        <end position="82"/>
    </location>
</feature>
<feature type="transmembrane region" description="Helical" evidence="8">
    <location>
        <begin position="7"/>
        <end position="27"/>
    </location>
</feature>
<evidence type="ECO:0000313" key="10">
    <source>
        <dbReference type="Proteomes" id="UP000778970"/>
    </source>
</evidence>
<dbReference type="PANTHER" id="PTHR36838">
    <property type="entry name" value="AUXIN EFFLUX CARRIER FAMILY PROTEIN"/>
    <property type="match status" value="1"/>
</dbReference>
<feature type="transmembrane region" description="Helical" evidence="8">
    <location>
        <begin position="280"/>
        <end position="300"/>
    </location>
</feature>
<accession>A0A934QHM6</accession>
<reference evidence="9" key="2">
    <citation type="journal article" date="2020" name="Microorganisms">
        <title>Osmotic Adaptation and Compatible Solute Biosynthesis of Phototrophic Bacteria as Revealed from Genome Analyses.</title>
        <authorList>
            <person name="Imhoff J.F."/>
            <person name="Rahn T."/>
            <person name="Kunzel S."/>
            <person name="Keller A."/>
            <person name="Neulinger S.C."/>
        </authorList>
    </citation>
    <scope>NUCLEOTIDE SEQUENCE</scope>
    <source>
        <strain evidence="9">DSM 9154</strain>
    </source>
</reference>
<dbReference type="RefSeq" id="WP_027287460.1">
    <property type="nucleotide sequence ID" value="NZ_NRRE01000020.1"/>
</dbReference>
<evidence type="ECO:0008006" key="11">
    <source>
        <dbReference type="Google" id="ProtNLM"/>
    </source>
</evidence>
<dbReference type="Proteomes" id="UP000778970">
    <property type="component" value="Unassembled WGS sequence"/>
</dbReference>
<organism evidence="9 10">
    <name type="scientific">Rhodovibrio salinarum</name>
    <dbReference type="NCBI Taxonomy" id="1087"/>
    <lineage>
        <taxon>Bacteria</taxon>
        <taxon>Pseudomonadati</taxon>
        <taxon>Pseudomonadota</taxon>
        <taxon>Alphaproteobacteria</taxon>
        <taxon>Rhodospirillales</taxon>
        <taxon>Rhodovibrionaceae</taxon>
        <taxon>Rhodovibrio</taxon>
    </lineage>
</organism>
<proteinExistence type="inferred from homology"/>
<feature type="transmembrane region" description="Helical" evidence="8">
    <location>
        <begin position="39"/>
        <end position="56"/>
    </location>
</feature>
<keyword evidence="7 8" id="KW-0472">Membrane</keyword>
<keyword evidence="3" id="KW-0813">Transport</keyword>
<dbReference type="InterPro" id="IPR004776">
    <property type="entry name" value="Mem_transp_PIN-like"/>
</dbReference>
<dbReference type="PANTHER" id="PTHR36838:SF1">
    <property type="entry name" value="SLR1864 PROTEIN"/>
    <property type="match status" value="1"/>
</dbReference>
<feature type="transmembrane region" description="Helical" evidence="8">
    <location>
        <begin position="124"/>
        <end position="146"/>
    </location>
</feature>
<feature type="transmembrane region" description="Helical" evidence="8">
    <location>
        <begin position="220"/>
        <end position="242"/>
    </location>
</feature>
<evidence type="ECO:0000256" key="4">
    <source>
        <dbReference type="ARBA" id="ARBA00022475"/>
    </source>
</evidence>
<evidence type="ECO:0000256" key="8">
    <source>
        <dbReference type="SAM" id="Phobius"/>
    </source>
</evidence>
<comment type="subcellular location">
    <subcellularLocation>
        <location evidence="1">Cell membrane</location>
        <topology evidence="1">Multi-pass membrane protein</topology>
    </subcellularLocation>
</comment>
<keyword evidence="4" id="KW-1003">Cell membrane</keyword>
<dbReference type="GO" id="GO:0005886">
    <property type="term" value="C:plasma membrane"/>
    <property type="evidence" value="ECO:0007669"/>
    <property type="project" value="UniProtKB-SubCell"/>
</dbReference>
<dbReference type="InterPro" id="IPR038770">
    <property type="entry name" value="Na+/solute_symporter_sf"/>
</dbReference>
<dbReference type="Gene3D" id="1.20.1530.20">
    <property type="match status" value="2"/>
</dbReference>
<evidence type="ECO:0000256" key="3">
    <source>
        <dbReference type="ARBA" id="ARBA00022448"/>
    </source>
</evidence>
<feature type="transmembrane region" description="Helical" evidence="8">
    <location>
        <begin position="249"/>
        <end position="268"/>
    </location>
</feature>
<feature type="transmembrane region" description="Helical" evidence="8">
    <location>
        <begin position="94"/>
        <end position="112"/>
    </location>
</feature>
<reference evidence="9" key="1">
    <citation type="submission" date="2017-08" db="EMBL/GenBank/DDBJ databases">
        <authorList>
            <person name="Imhoff J.F."/>
            <person name="Rahn T."/>
            <person name="Kuenzel S."/>
            <person name="Neulinger S.C."/>
        </authorList>
    </citation>
    <scope>NUCLEOTIDE SEQUENCE</scope>
    <source>
        <strain evidence="9">DSM 9154</strain>
    </source>
</reference>
<gene>
    <name evidence="9" type="ORF">CKO21_07245</name>
</gene>
<sequence>MALLFDVVTRITLPIVAIAALGFVMQTRAGFDVRSLNRLLLYATLPCFLVVTLAEAKLPLGQLQGVVIFTMAQFALLLALGWSVGRALGLDPKARAVVAVACAFPNSGNFGIPVIELAFGSDYVVHQAVITSTHTVMILLLAPILFGGGGTVGQHLKGVFQTPLIPALAIGIGLNLAGIELIEPIRKPLATMGDAYVGVALFALGAQLAENRLSVQLGTAGVSVALRLLIAPLLTAAALLLLEMPASVEAILLVGSAGPVGVLVTIFASEFRGNVELSSAVVVASTVLSPIAITAAVIATRLMGMG</sequence>
<feature type="transmembrane region" description="Helical" evidence="8">
    <location>
        <begin position="158"/>
        <end position="177"/>
    </location>
</feature>
<evidence type="ECO:0000256" key="6">
    <source>
        <dbReference type="ARBA" id="ARBA00022989"/>
    </source>
</evidence>
<evidence type="ECO:0000256" key="5">
    <source>
        <dbReference type="ARBA" id="ARBA00022692"/>
    </source>
</evidence>
<keyword evidence="10" id="KW-1185">Reference proteome</keyword>
<feature type="transmembrane region" description="Helical" evidence="8">
    <location>
        <begin position="189"/>
        <end position="208"/>
    </location>
</feature>